<evidence type="ECO:0000313" key="2">
    <source>
        <dbReference type="EMBL" id="CAF1317763.1"/>
    </source>
</evidence>
<sequence length="129" mass="15209">MSSYLRLFSMYFMAVFYIVAGILHFIKPQFYLPIMPRYLPYHLELIYLSGLCEVICGLLLFSKRTQVLGAWLTIALLIAVYPANIQMTQDYFEKDHPQKYMVAGRLPLQFILIWWAYQYTTTTGHIKSH</sequence>
<reference evidence="2" key="1">
    <citation type="submission" date="2021-02" db="EMBL/GenBank/DDBJ databases">
        <authorList>
            <person name="Nowell W R."/>
        </authorList>
    </citation>
    <scope>NUCLEOTIDE SEQUENCE</scope>
</reference>
<dbReference type="PANTHER" id="PTHR36974">
    <property type="entry name" value="MEMBRANE PROTEIN-RELATED"/>
    <property type="match status" value="1"/>
</dbReference>
<organism evidence="2 4">
    <name type="scientific">Adineta steineri</name>
    <dbReference type="NCBI Taxonomy" id="433720"/>
    <lineage>
        <taxon>Eukaryota</taxon>
        <taxon>Metazoa</taxon>
        <taxon>Spiralia</taxon>
        <taxon>Gnathifera</taxon>
        <taxon>Rotifera</taxon>
        <taxon>Eurotatoria</taxon>
        <taxon>Bdelloidea</taxon>
        <taxon>Adinetida</taxon>
        <taxon>Adinetidae</taxon>
        <taxon>Adineta</taxon>
    </lineage>
</organism>
<evidence type="ECO:0000313" key="3">
    <source>
        <dbReference type="EMBL" id="CAF1355849.1"/>
    </source>
</evidence>
<evidence type="ECO:0000256" key="1">
    <source>
        <dbReference type="SAM" id="Phobius"/>
    </source>
</evidence>
<dbReference type="PANTHER" id="PTHR36974:SF1">
    <property type="entry name" value="DOXX FAMILY MEMBRANE PROTEIN"/>
    <property type="match status" value="1"/>
</dbReference>
<dbReference type="OrthoDB" id="9976313at2759"/>
<name>A0A815EWC3_9BILA</name>
<proteinExistence type="predicted"/>
<keyword evidence="1" id="KW-0472">Membrane</keyword>
<dbReference type="EMBL" id="CAJNON010000691">
    <property type="protein sequence ID" value="CAF1355849.1"/>
    <property type="molecule type" value="Genomic_DNA"/>
</dbReference>
<gene>
    <name evidence="2" type="ORF">JYZ213_LOCUS33227</name>
    <name evidence="3" type="ORF">VCS650_LOCUS34030</name>
</gene>
<evidence type="ECO:0008006" key="5">
    <source>
        <dbReference type="Google" id="ProtNLM"/>
    </source>
</evidence>
<keyword evidence="1" id="KW-0812">Transmembrane</keyword>
<dbReference type="AlphaFoldDB" id="A0A815EWC3"/>
<accession>A0A815EWC3</accession>
<feature type="transmembrane region" description="Helical" evidence="1">
    <location>
        <begin position="100"/>
        <end position="117"/>
    </location>
</feature>
<keyword evidence="1" id="KW-1133">Transmembrane helix</keyword>
<feature type="transmembrane region" description="Helical" evidence="1">
    <location>
        <begin position="7"/>
        <end position="26"/>
    </location>
</feature>
<dbReference type="Proteomes" id="UP000663891">
    <property type="component" value="Unassembled WGS sequence"/>
</dbReference>
<feature type="transmembrane region" description="Helical" evidence="1">
    <location>
        <begin position="38"/>
        <end position="61"/>
    </location>
</feature>
<protein>
    <recommendedName>
        <fullName evidence="5">DoxX family protein</fullName>
    </recommendedName>
</protein>
<comment type="caution">
    <text evidence="2">The sequence shown here is derived from an EMBL/GenBank/DDBJ whole genome shotgun (WGS) entry which is preliminary data.</text>
</comment>
<dbReference type="EMBL" id="CAJNOG010000620">
    <property type="protein sequence ID" value="CAF1317763.1"/>
    <property type="molecule type" value="Genomic_DNA"/>
</dbReference>
<evidence type="ECO:0000313" key="4">
    <source>
        <dbReference type="Proteomes" id="UP000663845"/>
    </source>
</evidence>
<dbReference type="Proteomes" id="UP000663845">
    <property type="component" value="Unassembled WGS sequence"/>
</dbReference>
<feature type="transmembrane region" description="Helical" evidence="1">
    <location>
        <begin position="68"/>
        <end position="88"/>
    </location>
</feature>